<dbReference type="AlphaFoldDB" id="A0A1M7EIX6"/>
<sequence>MNREALYHCSKSNYAYPYNLTDIRIRFRTAKDDVDEVRLYYGVKFDWANKTYRIMTKIGSDEYFDYYQYNIEQEDIRLGYYFEVIAGKEDIYYTEAGILDAFDDNRAHCLFFQYPSAHYVDIPHKPSWFSDAVFYQIFVERFDNGKPENSPDGIVPWDSDPTPKSFYGGDLEGIRKHLSYLQDLGINAIYLTPIFESISNHKYDTIDYMEIDTHFGDKETFRRLVKEAHDKGIRIILDAVFNHCSDRFAPFRDVMEHGESSKYKDWFRIKDFPVSQTELNYEVFANVPYMPRFNTANKEVKEYLFDVVRYWTTEFHIDGWRLDVADEPDHCFWREFRNVVKEMDNDLIIIGEVWHDSMPWLLGDQFDTVMNYPIMHQAINFFAKGDIDARTFSEVITMQLMKYPDVINEMMFNLLDSHDTERFLFMCKENKQNLMNAAAFIFGYLGSPCIYYGTEIGLTGGYDPGCRKGFNWNTKEWDHELHNFYKKLIYIRKSEKPLRYGMITFESTKELFVMKRSYEEIDIYVVINQTDKVQLLPSDIIQSSCIDLLANQSLDCNEISPYTAHYFKICKGE</sequence>
<evidence type="ECO:0000256" key="3">
    <source>
        <dbReference type="ARBA" id="ARBA00023295"/>
    </source>
</evidence>
<accession>A0A1M7EIX6</accession>
<keyword evidence="6" id="KW-1185">Reference proteome</keyword>
<dbReference type="PANTHER" id="PTHR10357">
    <property type="entry name" value="ALPHA-AMYLASE FAMILY MEMBER"/>
    <property type="match status" value="1"/>
</dbReference>
<name>A0A1M7EIX6_9FIRM</name>
<dbReference type="Pfam" id="PF00128">
    <property type="entry name" value="Alpha-amylase"/>
    <property type="match status" value="1"/>
</dbReference>
<protein>
    <submittedName>
        <fullName evidence="5">Glycosidase</fullName>
    </submittedName>
</protein>
<dbReference type="STRING" id="1120996.SAMN02746066_00016"/>
<evidence type="ECO:0000313" key="6">
    <source>
        <dbReference type="Proteomes" id="UP000184038"/>
    </source>
</evidence>
<dbReference type="InterPro" id="IPR014756">
    <property type="entry name" value="Ig_E-set"/>
</dbReference>
<dbReference type="PANTHER" id="PTHR10357:SF210">
    <property type="entry name" value="MALTODEXTRIN GLUCOSIDASE"/>
    <property type="match status" value="1"/>
</dbReference>
<dbReference type="InterPro" id="IPR004185">
    <property type="entry name" value="Glyco_hydro_13_lg-like_dom"/>
</dbReference>
<gene>
    <name evidence="5" type="ORF">SAMN02746066_00016</name>
</gene>
<feature type="domain" description="Glycosyl hydrolase family 13 catalytic" evidence="4">
    <location>
        <begin position="136"/>
        <end position="492"/>
    </location>
</feature>
<proteinExistence type="inferred from homology"/>
<dbReference type="InterPro" id="IPR006047">
    <property type="entry name" value="GH13_cat_dom"/>
</dbReference>
<dbReference type="RefSeq" id="WP_073281506.1">
    <property type="nucleotide sequence ID" value="NZ_FRCP01000005.1"/>
</dbReference>
<dbReference type="GO" id="GO:0004553">
    <property type="term" value="F:hydrolase activity, hydrolyzing O-glycosyl compounds"/>
    <property type="evidence" value="ECO:0007669"/>
    <property type="project" value="InterPro"/>
</dbReference>
<dbReference type="InterPro" id="IPR045857">
    <property type="entry name" value="O16G_dom_2"/>
</dbReference>
<dbReference type="OrthoDB" id="9805159at2"/>
<dbReference type="SUPFAM" id="SSF81296">
    <property type="entry name" value="E set domains"/>
    <property type="match status" value="1"/>
</dbReference>
<dbReference type="CDD" id="cd02857">
    <property type="entry name" value="E_set_CDase_PDE_N"/>
    <property type="match status" value="1"/>
</dbReference>
<keyword evidence="3 5" id="KW-0326">Glycosidase</keyword>
<comment type="similarity">
    <text evidence="1">Belongs to the glycosyl hydrolase 13 family.</text>
</comment>
<evidence type="ECO:0000256" key="2">
    <source>
        <dbReference type="ARBA" id="ARBA00022801"/>
    </source>
</evidence>
<dbReference type="CDD" id="cd11338">
    <property type="entry name" value="AmyAc_CMD"/>
    <property type="match status" value="1"/>
</dbReference>
<keyword evidence="2" id="KW-0378">Hydrolase</keyword>
<dbReference type="GO" id="GO:0005975">
    <property type="term" value="P:carbohydrate metabolic process"/>
    <property type="evidence" value="ECO:0007669"/>
    <property type="project" value="InterPro"/>
</dbReference>
<dbReference type="Proteomes" id="UP000184038">
    <property type="component" value="Unassembled WGS sequence"/>
</dbReference>
<dbReference type="InterPro" id="IPR013783">
    <property type="entry name" value="Ig-like_fold"/>
</dbReference>
<dbReference type="Gene3D" id="3.90.400.10">
    <property type="entry name" value="Oligo-1,6-glucosidase, Domain 2"/>
    <property type="match status" value="1"/>
</dbReference>
<dbReference type="Gene3D" id="2.60.40.10">
    <property type="entry name" value="Immunoglobulins"/>
    <property type="match status" value="1"/>
</dbReference>
<dbReference type="SMART" id="SM00642">
    <property type="entry name" value="Aamy"/>
    <property type="match status" value="1"/>
</dbReference>
<evidence type="ECO:0000259" key="4">
    <source>
        <dbReference type="SMART" id="SM00642"/>
    </source>
</evidence>
<dbReference type="Gene3D" id="3.20.20.80">
    <property type="entry name" value="Glycosidases"/>
    <property type="match status" value="1"/>
</dbReference>
<reference evidence="5 6" key="1">
    <citation type="submission" date="2016-11" db="EMBL/GenBank/DDBJ databases">
        <authorList>
            <person name="Jaros S."/>
            <person name="Januszkiewicz K."/>
            <person name="Wedrychowicz H."/>
        </authorList>
    </citation>
    <scope>NUCLEOTIDE SEQUENCE [LARGE SCALE GENOMIC DNA]</scope>
    <source>
        <strain evidence="5 6">DSM 15930</strain>
    </source>
</reference>
<dbReference type="SUPFAM" id="SSF51445">
    <property type="entry name" value="(Trans)glycosidases"/>
    <property type="match status" value="1"/>
</dbReference>
<dbReference type="InterPro" id="IPR017853">
    <property type="entry name" value="GH"/>
</dbReference>
<organism evidence="5 6">
    <name type="scientific">Anaerosporobacter mobilis DSM 15930</name>
    <dbReference type="NCBI Taxonomy" id="1120996"/>
    <lineage>
        <taxon>Bacteria</taxon>
        <taxon>Bacillati</taxon>
        <taxon>Bacillota</taxon>
        <taxon>Clostridia</taxon>
        <taxon>Lachnospirales</taxon>
        <taxon>Lachnospiraceae</taxon>
        <taxon>Anaerosporobacter</taxon>
    </lineage>
</organism>
<evidence type="ECO:0000313" key="5">
    <source>
        <dbReference type="EMBL" id="SHL91785.1"/>
    </source>
</evidence>
<evidence type="ECO:0000256" key="1">
    <source>
        <dbReference type="ARBA" id="ARBA00008061"/>
    </source>
</evidence>
<dbReference type="EMBL" id="FRCP01000005">
    <property type="protein sequence ID" value="SHL91785.1"/>
    <property type="molecule type" value="Genomic_DNA"/>
</dbReference>
<dbReference type="Pfam" id="PF02903">
    <property type="entry name" value="Alpha-amylase_N"/>
    <property type="match status" value="1"/>
</dbReference>